<dbReference type="STRING" id="880071.Fleli_3707"/>
<accession>I4APY4</accession>
<organism evidence="1 2">
    <name type="scientific">Bernardetia litoralis (strain ATCC 23117 / DSM 6794 / NBRC 15988 / NCIMB 1366 / Fx l1 / Sio-4)</name>
    <name type="common">Flexibacter litoralis</name>
    <dbReference type="NCBI Taxonomy" id="880071"/>
    <lineage>
        <taxon>Bacteria</taxon>
        <taxon>Pseudomonadati</taxon>
        <taxon>Bacteroidota</taxon>
        <taxon>Cytophagia</taxon>
        <taxon>Cytophagales</taxon>
        <taxon>Bernardetiaceae</taxon>
        <taxon>Bernardetia</taxon>
    </lineage>
</organism>
<evidence type="ECO:0008006" key="3">
    <source>
        <dbReference type="Google" id="ProtNLM"/>
    </source>
</evidence>
<evidence type="ECO:0000313" key="2">
    <source>
        <dbReference type="Proteomes" id="UP000006054"/>
    </source>
</evidence>
<evidence type="ECO:0000313" key="1">
    <source>
        <dbReference type="EMBL" id="AFM06019.1"/>
    </source>
</evidence>
<dbReference type="EMBL" id="CP003345">
    <property type="protein sequence ID" value="AFM06019.1"/>
    <property type="molecule type" value="Genomic_DNA"/>
</dbReference>
<dbReference type="AlphaFoldDB" id="I4APY4"/>
<protein>
    <recommendedName>
        <fullName evidence="3">Lipoprotein</fullName>
    </recommendedName>
</protein>
<dbReference type="RefSeq" id="WP_014799443.1">
    <property type="nucleotide sequence ID" value="NC_018018.1"/>
</dbReference>
<reference evidence="2" key="1">
    <citation type="submission" date="2012-06" db="EMBL/GenBank/DDBJ databases">
        <title>The complete genome of Flexibacter litoralis DSM 6794.</title>
        <authorList>
            <person name="Lucas S."/>
            <person name="Copeland A."/>
            <person name="Lapidus A."/>
            <person name="Glavina del Rio T."/>
            <person name="Dalin E."/>
            <person name="Tice H."/>
            <person name="Bruce D."/>
            <person name="Goodwin L."/>
            <person name="Pitluck S."/>
            <person name="Peters L."/>
            <person name="Ovchinnikova G."/>
            <person name="Lu M."/>
            <person name="Kyrpides N."/>
            <person name="Mavromatis K."/>
            <person name="Ivanova N."/>
            <person name="Brettin T."/>
            <person name="Detter J.C."/>
            <person name="Han C."/>
            <person name="Larimer F."/>
            <person name="Land M."/>
            <person name="Hauser L."/>
            <person name="Markowitz V."/>
            <person name="Cheng J.-F."/>
            <person name="Hugenholtz P."/>
            <person name="Woyke T."/>
            <person name="Wu D."/>
            <person name="Spring S."/>
            <person name="Lang E."/>
            <person name="Kopitz M."/>
            <person name="Brambilla E."/>
            <person name="Klenk H.-P."/>
            <person name="Eisen J.A."/>
        </authorList>
    </citation>
    <scope>NUCLEOTIDE SEQUENCE [LARGE SCALE GENOMIC DNA]</scope>
    <source>
        <strain evidence="2">ATCC 23117 / DSM 6794 / NBRC 15988 / NCIMB 1366 / Sio-4</strain>
    </source>
</reference>
<dbReference type="HOGENOM" id="CLU_1584045_0_0_10"/>
<name>I4APY4_BERLS</name>
<gene>
    <name evidence="1" type="ordered locus">Fleli_3707</name>
</gene>
<sequence length="168" mass="19000" precursor="true">MRKSINFYALMWLLLIGVLFSISSCEKPSIGEPNIGGTSELHFALVDSNAYNICKTEENSPYNIDKIRVVMHDGTVVSDLTPYIPKRGQNYSSHPANRGFVFASEFLYLEAAYGKYVDKPFYLILSEEDTDTLMWKSDEERLYHNGKVAPIDDGSYGGSPFMLIKQSF</sequence>
<proteinExistence type="predicted"/>
<dbReference type="PROSITE" id="PS51257">
    <property type="entry name" value="PROKAR_LIPOPROTEIN"/>
    <property type="match status" value="1"/>
</dbReference>
<keyword evidence="2" id="KW-1185">Reference proteome</keyword>
<dbReference type="Proteomes" id="UP000006054">
    <property type="component" value="Chromosome"/>
</dbReference>
<dbReference type="KEGG" id="fli:Fleli_3707"/>